<evidence type="ECO:0000313" key="3">
    <source>
        <dbReference type="Proteomes" id="UP000198804"/>
    </source>
</evidence>
<keyword evidence="3" id="KW-1185">Reference proteome</keyword>
<evidence type="ECO:0000256" key="1">
    <source>
        <dbReference type="SAM" id="SignalP"/>
    </source>
</evidence>
<dbReference type="AlphaFoldDB" id="A0A1I4D064"/>
<feature type="signal peptide" evidence="1">
    <location>
        <begin position="1"/>
        <end position="23"/>
    </location>
</feature>
<accession>A0A1I4D064</accession>
<proteinExistence type="predicted"/>
<organism evidence="2 3">
    <name type="scientific">Methylorubrum salsuginis</name>
    <dbReference type="NCBI Taxonomy" id="414703"/>
    <lineage>
        <taxon>Bacteria</taxon>
        <taxon>Pseudomonadati</taxon>
        <taxon>Pseudomonadota</taxon>
        <taxon>Alphaproteobacteria</taxon>
        <taxon>Hyphomicrobiales</taxon>
        <taxon>Methylobacteriaceae</taxon>
        <taxon>Methylorubrum</taxon>
    </lineage>
</organism>
<evidence type="ECO:0000313" key="2">
    <source>
        <dbReference type="EMBL" id="SFK85857.1"/>
    </source>
</evidence>
<keyword evidence="1" id="KW-0732">Signal</keyword>
<dbReference type="EMBL" id="FOSV01000005">
    <property type="protein sequence ID" value="SFK85857.1"/>
    <property type="molecule type" value="Genomic_DNA"/>
</dbReference>
<sequence length="80" mass="8415">MRAALFGLAVTLAGLGAAAPASALPLAGAMPGAAPVSDGLFQQARVVRREVIRGPRCKTVITKRRGPFGRVTVVRKRRCF</sequence>
<reference evidence="3" key="1">
    <citation type="submission" date="2016-10" db="EMBL/GenBank/DDBJ databases">
        <authorList>
            <person name="Varghese N."/>
            <person name="Submissions S."/>
        </authorList>
    </citation>
    <scope>NUCLEOTIDE SEQUENCE [LARGE SCALE GENOMIC DNA]</scope>
    <source>
        <strain evidence="3">CGMCC 1.6474</strain>
    </source>
</reference>
<gene>
    <name evidence="2" type="ORF">SAMN04488125_10569</name>
</gene>
<dbReference type="Proteomes" id="UP000198804">
    <property type="component" value="Unassembled WGS sequence"/>
</dbReference>
<protein>
    <submittedName>
        <fullName evidence="2">Uncharacterized protein</fullName>
    </submittedName>
</protein>
<feature type="chain" id="PRO_5011618646" evidence="1">
    <location>
        <begin position="24"/>
        <end position="80"/>
    </location>
</feature>
<dbReference type="OrthoDB" id="8004691at2"/>
<name>A0A1I4D064_9HYPH</name>
<dbReference type="RefSeq" id="WP_091944010.1">
    <property type="nucleotide sequence ID" value="NZ_FOSV01000005.1"/>
</dbReference>